<keyword evidence="12" id="KW-0325">Glycoprotein</keyword>
<dbReference type="Pfam" id="PF01762">
    <property type="entry name" value="Galactosyl_T"/>
    <property type="match status" value="1"/>
</dbReference>
<comment type="similarity">
    <text evidence="3 13">Belongs to the glycosyltransferase 31 family.</text>
</comment>
<evidence type="ECO:0000256" key="10">
    <source>
        <dbReference type="ARBA" id="ARBA00023098"/>
    </source>
</evidence>
<accession>A0A3P8YCJ3</accession>
<dbReference type="Gene3D" id="3.90.550.50">
    <property type="match status" value="1"/>
</dbReference>
<keyword evidence="8 13" id="KW-1133">Transmembrane helix</keyword>
<dbReference type="Bgee" id="ENSELUG00000013905">
    <property type="expression patterns" value="Expressed in camera-type eye"/>
</dbReference>
<evidence type="ECO:0000256" key="11">
    <source>
        <dbReference type="ARBA" id="ARBA00023136"/>
    </source>
</evidence>
<dbReference type="OMA" id="DRTSKWY"/>
<reference evidence="15" key="1">
    <citation type="journal article" date="2014" name="PLoS ONE">
        <title>The genome and linkage map of the northern pike (Esox lucius): conserved synteny revealed between the salmonid sister group and the Neoteleostei.</title>
        <authorList>
            <person name="Rondeau E.B."/>
            <person name="Minkley D.R."/>
            <person name="Leong J.S."/>
            <person name="Messmer A.M."/>
            <person name="Jantzen J.R."/>
            <person name="von Schalburg K.R."/>
            <person name="Lemon C."/>
            <person name="Bird N.H."/>
            <person name="Koop B.F."/>
        </authorList>
    </citation>
    <scope>NUCLEOTIDE SEQUENCE</scope>
</reference>
<keyword evidence="10" id="KW-0443">Lipid metabolism</keyword>
<evidence type="ECO:0000256" key="1">
    <source>
        <dbReference type="ARBA" id="ARBA00004323"/>
    </source>
</evidence>
<evidence type="ECO:0000256" key="6">
    <source>
        <dbReference type="ARBA" id="ARBA00022692"/>
    </source>
</evidence>
<dbReference type="GO" id="GO:0006629">
    <property type="term" value="P:lipid metabolic process"/>
    <property type="evidence" value="ECO:0007669"/>
    <property type="project" value="UniProtKB-KW"/>
</dbReference>
<reference evidence="14" key="2">
    <citation type="submission" date="2020-02" db="EMBL/GenBank/DDBJ databases">
        <title>Esox lucius (northern pike) genome, fEsoLuc1, primary haplotype.</title>
        <authorList>
            <person name="Myers G."/>
            <person name="Karagic N."/>
            <person name="Meyer A."/>
            <person name="Pippel M."/>
            <person name="Reichard M."/>
            <person name="Winkler S."/>
            <person name="Tracey A."/>
            <person name="Sims Y."/>
            <person name="Howe K."/>
            <person name="Rhie A."/>
            <person name="Formenti G."/>
            <person name="Durbin R."/>
            <person name="Fedrigo O."/>
            <person name="Jarvis E.D."/>
        </authorList>
    </citation>
    <scope>NUCLEOTIDE SEQUENCE [LARGE SCALE GENOMIC DNA]</scope>
</reference>
<dbReference type="EC" id="2.4.1.-" evidence="13"/>
<dbReference type="InParanoid" id="A0A3P8YCJ3"/>
<evidence type="ECO:0000256" key="13">
    <source>
        <dbReference type="RuleBase" id="RU363063"/>
    </source>
</evidence>
<keyword evidence="7 13" id="KW-0735">Signal-anchor</keyword>
<dbReference type="GO" id="GO:0000139">
    <property type="term" value="C:Golgi membrane"/>
    <property type="evidence" value="ECO:0007669"/>
    <property type="project" value="UniProtKB-SubCell"/>
</dbReference>
<evidence type="ECO:0000256" key="2">
    <source>
        <dbReference type="ARBA" id="ARBA00004922"/>
    </source>
</evidence>
<dbReference type="AlphaFoldDB" id="A0A3P8YCJ3"/>
<dbReference type="GeneTree" id="ENSGT00940000163421"/>
<keyword evidence="9 13" id="KW-0333">Golgi apparatus</keyword>
<evidence type="ECO:0000256" key="12">
    <source>
        <dbReference type="ARBA" id="ARBA00023180"/>
    </source>
</evidence>
<dbReference type="GO" id="GO:0006493">
    <property type="term" value="P:protein O-linked glycosylation"/>
    <property type="evidence" value="ECO:0007669"/>
    <property type="project" value="TreeGrafter"/>
</dbReference>
<keyword evidence="15" id="KW-1185">Reference proteome</keyword>
<evidence type="ECO:0000256" key="5">
    <source>
        <dbReference type="ARBA" id="ARBA00022679"/>
    </source>
</evidence>
<keyword evidence="6 13" id="KW-0812">Transmembrane</keyword>
<keyword evidence="4 13" id="KW-0328">Glycosyltransferase</keyword>
<evidence type="ECO:0000256" key="3">
    <source>
        <dbReference type="ARBA" id="ARBA00008661"/>
    </source>
</evidence>
<comment type="pathway">
    <text evidence="2">Protein modification; protein glycosylation.</text>
</comment>
<keyword evidence="11 13" id="KW-0472">Membrane</keyword>
<dbReference type="KEGG" id="els:105018584"/>
<sequence>MLFHMEMQRLNVTGGDISKEPSESGIFRHVRFPRQRCLVVLVLLSVWVLMIFLVTNLVTLHTSLTPFWQLGGQGETPYTNNSEREFFSPYHVAYPQSYQFILDEPDECHDQSPFLLLMVPVAPGNLVAREDIRRTWGNESMVLGQAVRLFFLLGLPSGEGAERLQEEVLLESRQYHDLLQSDFKDSYFNLTIKTMVMLEWLASRCSGASFAMKIDSDMFLNVHNLVHMLIDPTTPKSNFITGKFSLNNRAVRDRTSKWYIPAKVYPNSKFPPYLLGNGYVFSIDLTQKIVEASKHVRAIFLEDVYLGMCLKHLRVVASNPPSSTLFKLSMPYIHNRCHYSTVITTEMDHVSDLLRVWQDLQSPGTSC</sequence>
<evidence type="ECO:0000313" key="14">
    <source>
        <dbReference type="Ensembl" id="ENSELUP00000013836.2"/>
    </source>
</evidence>
<organism evidence="14 15">
    <name type="scientific">Esox lucius</name>
    <name type="common">Northern pike</name>
    <dbReference type="NCBI Taxonomy" id="8010"/>
    <lineage>
        <taxon>Eukaryota</taxon>
        <taxon>Metazoa</taxon>
        <taxon>Chordata</taxon>
        <taxon>Craniata</taxon>
        <taxon>Vertebrata</taxon>
        <taxon>Euteleostomi</taxon>
        <taxon>Actinopterygii</taxon>
        <taxon>Neopterygii</taxon>
        <taxon>Teleostei</taxon>
        <taxon>Protacanthopterygii</taxon>
        <taxon>Esociformes</taxon>
        <taxon>Esocidae</taxon>
        <taxon>Esox</taxon>
    </lineage>
</organism>
<evidence type="ECO:0000256" key="8">
    <source>
        <dbReference type="ARBA" id="ARBA00022989"/>
    </source>
</evidence>
<dbReference type="Ensembl" id="ENSELUT00000022477.3">
    <property type="protein sequence ID" value="ENSELUP00000013836.2"/>
    <property type="gene ID" value="ENSELUG00000013905.3"/>
</dbReference>
<dbReference type="OrthoDB" id="2139606at2759"/>
<dbReference type="GeneID" id="105018584"/>
<evidence type="ECO:0000313" key="15">
    <source>
        <dbReference type="Proteomes" id="UP000265140"/>
    </source>
</evidence>
<feature type="transmembrane region" description="Helical" evidence="13">
    <location>
        <begin position="37"/>
        <end position="58"/>
    </location>
</feature>
<dbReference type="STRING" id="8010.ENSELUP00000013836"/>
<dbReference type="GO" id="GO:0008499">
    <property type="term" value="F:N-acetyl-beta-D-glucosaminide beta-(1,3)-galactosyltransferase activity"/>
    <property type="evidence" value="ECO:0007669"/>
    <property type="project" value="TreeGrafter"/>
</dbReference>
<protein>
    <recommendedName>
        <fullName evidence="13">Hexosyltransferase</fullName>
        <ecNumber evidence="13">2.4.1.-</ecNumber>
    </recommendedName>
</protein>
<name>A0A3P8YCJ3_ESOLU</name>
<dbReference type="Proteomes" id="UP000265140">
    <property type="component" value="Chromosome 19"/>
</dbReference>
<reference evidence="14" key="3">
    <citation type="submission" date="2025-08" db="UniProtKB">
        <authorList>
            <consortium name="Ensembl"/>
        </authorList>
    </citation>
    <scope>IDENTIFICATION</scope>
</reference>
<comment type="subcellular location">
    <subcellularLocation>
        <location evidence="1 13">Golgi apparatus membrane</location>
        <topology evidence="1 13">Single-pass type II membrane protein</topology>
    </subcellularLocation>
</comment>
<dbReference type="RefSeq" id="XP_010882439.2">
    <property type="nucleotide sequence ID" value="XM_010884137.4"/>
</dbReference>
<dbReference type="FunFam" id="3.90.550.50:FF:000001">
    <property type="entry name" value="Hexosyltransferase"/>
    <property type="match status" value="1"/>
</dbReference>
<keyword evidence="5" id="KW-0808">Transferase</keyword>
<dbReference type="PANTHER" id="PTHR11214">
    <property type="entry name" value="BETA-1,3-N-ACETYLGLUCOSAMINYLTRANSFERASE"/>
    <property type="match status" value="1"/>
</dbReference>
<dbReference type="PANTHER" id="PTHR11214:SF115">
    <property type="entry name" value="HEXOSYLTRANSFERASE"/>
    <property type="match status" value="1"/>
</dbReference>
<evidence type="ECO:0000256" key="4">
    <source>
        <dbReference type="ARBA" id="ARBA00022676"/>
    </source>
</evidence>
<proteinExistence type="inferred from homology"/>
<reference evidence="14" key="4">
    <citation type="submission" date="2025-09" db="UniProtKB">
        <authorList>
            <consortium name="Ensembl"/>
        </authorList>
    </citation>
    <scope>IDENTIFICATION</scope>
</reference>
<dbReference type="InterPro" id="IPR002659">
    <property type="entry name" value="Glyco_trans_31"/>
</dbReference>
<evidence type="ECO:0000256" key="7">
    <source>
        <dbReference type="ARBA" id="ARBA00022968"/>
    </source>
</evidence>
<evidence type="ECO:0000256" key="9">
    <source>
        <dbReference type="ARBA" id="ARBA00023034"/>
    </source>
</evidence>